<protein>
    <recommendedName>
        <fullName evidence="1">tRNA-uridine aminocarboxypropyltransferase</fullName>
        <ecNumber evidence="1">2.5.1.25</ecNumber>
    </recommendedName>
</protein>
<keyword evidence="7" id="KW-1185">Reference proteome</keyword>
<organism evidence="6 7">
    <name type="scientific">Shewanella jiangmenensis</name>
    <dbReference type="NCBI Taxonomy" id="2837387"/>
    <lineage>
        <taxon>Bacteria</taxon>
        <taxon>Pseudomonadati</taxon>
        <taxon>Pseudomonadota</taxon>
        <taxon>Gammaproteobacteria</taxon>
        <taxon>Alteromonadales</taxon>
        <taxon>Shewanellaceae</taxon>
        <taxon>Shewanella</taxon>
    </lineage>
</organism>
<dbReference type="InterPro" id="IPR005636">
    <property type="entry name" value="DTW"/>
</dbReference>
<dbReference type="Proteomes" id="UP001195903">
    <property type="component" value="Unassembled WGS sequence"/>
</dbReference>
<evidence type="ECO:0000259" key="5">
    <source>
        <dbReference type="SMART" id="SM01144"/>
    </source>
</evidence>
<evidence type="ECO:0000313" key="6">
    <source>
        <dbReference type="EMBL" id="MBT1445480.1"/>
    </source>
</evidence>
<keyword evidence="4" id="KW-0819">tRNA processing</keyword>
<dbReference type="EC" id="2.5.1.25" evidence="1"/>
<dbReference type="SMART" id="SM01144">
    <property type="entry name" value="DTW"/>
    <property type="match status" value="1"/>
</dbReference>
<evidence type="ECO:0000313" key="7">
    <source>
        <dbReference type="Proteomes" id="UP001195903"/>
    </source>
</evidence>
<comment type="caution">
    <text evidence="6">The sequence shown here is derived from an EMBL/GenBank/DDBJ whole genome shotgun (WGS) entry which is preliminary data.</text>
</comment>
<evidence type="ECO:0000256" key="2">
    <source>
        <dbReference type="ARBA" id="ARBA00022679"/>
    </source>
</evidence>
<name>A0ABS5V4T6_9GAMM</name>
<accession>A0ABS5V4T6</accession>
<dbReference type="Pfam" id="PF03942">
    <property type="entry name" value="DTW"/>
    <property type="match status" value="1"/>
</dbReference>
<dbReference type="PANTHER" id="PTHR21392:SF1">
    <property type="entry name" value="TRNA-URIDINE AMINOCARBOXYPROPYLTRANSFERASE"/>
    <property type="match status" value="1"/>
</dbReference>
<evidence type="ECO:0000256" key="3">
    <source>
        <dbReference type="ARBA" id="ARBA00022691"/>
    </source>
</evidence>
<evidence type="ECO:0000256" key="1">
    <source>
        <dbReference type="ARBA" id="ARBA00012386"/>
    </source>
</evidence>
<dbReference type="PANTHER" id="PTHR21392">
    <property type="entry name" value="TRNA-URIDINE AMINOCARBOXYPROPYLTRANSFERASE 2"/>
    <property type="match status" value="1"/>
</dbReference>
<evidence type="ECO:0000256" key="4">
    <source>
        <dbReference type="ARBA" id="ARBA00022694"/>
    </source>
</evidence>
<dbReference type="RefSeq" id="WP_214507683.1">
    <property type="nucleotide sequence ID" value="NZ_JAHEPS010000005.1"/>
</dbReference>
<reference evidence="6 7" key="1">
    <citation type="submission" date="2021-05" db="EMBL/GenBank/DDBJ databases">
        <title>Shewanella sp. JM162201.</title>
        <authorList>
            <person name="Xu S."/>
            <person name="Li A."/>
        </authorList>
    </citation>
    <scope>NUCLEOTIDE SEQUENCE [LARGE SCALE GENOMIC DNA]</scope>
    <source>
        <strain evidence="6 7">JM162201</strain>
    </source>
</reference>
<keyword evidence="2" id="KW-0808">Transferase</keyword>
<sequence>MGSKLSPHAVHRLYQYRKSLSTKEFGARGKNLKRCELCLLGQQYCTCEFRSQLNTNSAFLLLMYDDEVLKPTNSGRLIADLVPDTWAYLWSRTEVNDEVLALLADPQFMPFVVFPGEYAEPHQTVCSEVTAEMLGSKRPLFVMLDGRWREAIKMFRKSPYLANLPLLSFDAGTLARYALRKGTRDFQFGTAEVASMVLGAMGEADNGASLATWFDLFIESSLLGRNRRPNTTLAERERLIALFQAQQAGDNGA</sequence>
<dbReference type="EMBL" id="JAHEPS010000005">
    <property type="protein sequence ID" value="MBT1445480.1"/>
    <property type="molecule type" value="Genomic_DNA"/>
</dbReference>
<feature type="domain" description="DTW" evidence="5">
    <location>
        <begin position="31"/>
        <end position="226"/>
    </location>
</feature>
<gene>
    <name evidence="6" type="ORF">KJI95_13235</name>
</gene>
<keyword evidence="3" id="KW-0949">S-adenosyl-L-methionine</keyword>
<dbReference type="InterPro" id="IPR039262">
    <property type="entry name" value="DTWD2/TAPT"/>
</dbReference>
<proteinExistence type="predicted"/>